<sequence length="561" mass="59314">MDIWTLLSDVVLLLSACLVMGGVFSRLGQSPLVGYLLAGMFLGGPGSFQLVKSEHEIEAIAELGVSLLLFSLGLEFSISRLKKLGPVPLIGGALQVVLTLLAAAGVAHLFGYTAGESTAIGAMVALSSTAVVLRTLMERQELETPYGSNSLGVLLIQDIAVVPLAILISLLAGGDDAGSVIANIGRVLAVASGLIIGLYLLLNVVAYYALNALELARNRELTILLSAVTGLGSAWAAHKAGISPALGAFVAGMFLGSSPYATQVRADISPLRVLLLTLFFGSAGMIADPVWIVQNALMLCITVVILLTLKFVIITLIFLCFQNLLQTSLATAVCLSQVGEFAFVLGRIAGDAGVISEATLNLFVSVTIVSLFLSPFLVAKSNRIARWILTLFPKAITASARTSQHETPHPDVLIVGFGPAGQIAGRAAVERNLVTAVIDINRSNIRKAGQLGIHGQVGDASQFDVLEHSHIGSVKVVVITLPNVRSSIAISDIIRQLAPQAHIIVRSRYQRDSDEILSSGADIVFGDEFEVGQQIGNHLCDWISNYQQKVKPAESQDVNQD</sequence>
<dbReference type="GO" id="GO:0015297">
    <property type="term" value="F:antiporter activity"/>
    <property type="evidence" value="ECO:0007669"/>
    <property type="project" value="InterPro"/>
</dbReference>
<feature type="transmembrane region" description="Helical" evidence="7">
    <location>
        <begin position="89"/>
        <end position="112"/>
    </location>
</feature>
<evidence type="ECO:0000256" key="3">
    <source>
        <dbReference type="ARBA" id="ARBA00022448"/>
    </source>
</evidence>
<dbReference type="InterPro" id="IPR003148">
    <property type="entry name" value="RCK_N"/>
</dbReference>
<reference evidence="9 10" key="1">
    <citation type="submission" date="2019-02" db="EMBL/GenBank/DDBJ databases">
        <title>Deep-cultivation of Planctomycetes and their phenomic and genomic characterization uncovers novel biology.</title>
        <authorList>
            <person name="Wiegand S."/>
            <person name="Jogler M."/>
            <person name="Boedeker C."/>
            <person name="Pinto D."/>
            <person name="Vollmers J."/>
            <person name="Rivas-Marin E."/>
            <person name="Kohn T."/>
            <person name="Peeters S.H."/>
            <person name="Heuer A."/>
            <person name="Rast P."/>
            <person name="Oberbeckmann S."/>
            <person name="Bunk B."/>
            <person name="Jeske O."/>
            <person name="Meyerdierks A."/>
            <person name="Storesund J.E."/>
            <person name="Kallscheuer N."/>
            <person name="Luecker S."/>
            <person name="Lage O.M."/>
            <person name="Pohl T."/>
            <person name="Merkel B.J."/>
            <person name="Hornburger P."/>
            <person name="Mueller R.-W."/>
            <person name="Bruemmer F."/>
            <person name="Labrenz M."/>
            <person name="Spormann A.M."/>
            <person name="Op Den Camp H."/>
            <person name="Overmann J."/>
            <person name="Amann R."/>
            <person name="Jetten M.S.M."/>
            <person name="Mascher T."/>
            <person name="Medema M.H."/>
            <person name="Devos D.P."/>
            <person name="Kaster A.-K."/>
            <person name="Ovreas L."/>
            <person name="Rohde M."/>
            <person name="Galperin M.Y."/>
            <person name="Jogler C."/>
        </authorList>
    </citation>
    <scope>NUCLEOTIDE SEQUENCE [LARGE SCALE GENOMIC DNA]</scope>
    <source>
        <strain evidence="9 10">Pan54</strain>
    </source>
</reference>
<dbReference type="PANTHER" id="PTHR42751:SF3">
    <property type="entry name" value="SODIUM_GLUTAMATE SYMPORTER"/>
    <property type="match status" value="1"/>
</dbReference>
<proteinExistence type="inferred from homology"/>
<dbReference type="OrthoDB" id="9793589at2"/>
<dbReference type="Gene3D" id="1.20.1530.20">
    <property type="match status" value="1"/>
</dbReference>
<dbReference type="EMBL" id="SJPG01000001">
    <property type="protein sequence ID" value="TWT64543.1"/>
    <property type="molecule type" value="Genomic_DNA"/>
</dbReference>
<evidence type="ECO:0000256" key="1">
    <source>
        <dbReference type="ARBA" id="ARBA00004141"/>
    </source>
</evidence>
<dbReference type="PROSITE" id="PS51201">
    <property type="entry name" value="RCK_N"/>
    <property type="match status" value="1"/>
</dbReference>
<dbReference type="GO" id="GO:0006813">
    <property type="term" value="P:potassium ion transport"/>
    <property type="evidence" value="ECO:0007669"/>
    <property type="project" value="InterPro"/>
</dbReference>
<evidence type="ECO:0000256" key="5">
    <source>
        <dbReference type="ARBA" id="ARBA00022989"/>
    </source>
</evidence>
<keyword evidence="4 7" id="KW-0812">Transmembrane</keyword>
<evidence type="ECO:0000259" key="8">
    <source>
        <dbReference type="PROSITE" id="PS51201"/>
    </source>
</evidence>
<feature type="transmembrane region" description="Helical" evidence="7">
    <location>
        <begin position="118"/>
        <end position="137"/>
    </location>
</feature>
<comment type="subcellular location">
    <subcellularLocation>
        <location evidence="1">Membrane</location>
        <topology evidence="1">Multi-pass membrane protein</topology>
    </subcellularLocation>
</comment>
<keyword evidence="10" id="KW-1185">Reference proteome</keyword>
<keyword evidence="5 7" id="KW-1133">Transmembrane helix</keyword>
<feature type="transmembrane region" description="Helical" evidence="7">
    <location>
        <begin position="273"/>
        <end position="290"/>
    </location>
</feature>
<dbReference type="GO" id="GO:0016020">
    <property type="term" value="C:membrane"/>
    <property type="evidence" value="ECO:0007669"/>
    <property type="project" value="UniProtKB-SubCell"/>
</dbReference>
<gene>
    <name evidence="9" type="primary">kefC</name>
    <name evidence="9" type="ORF">Pan54_53080</name>
</gene>
<evidence type="ECO:0000256" key="7">
    <source>
        <dbReference type="SAM" id="Phobius"/>
    </source>
</evidence>
<feature type="transmembrane region" description="Helical" evidence="7">
    <location>
        <begin position="221"/>
        <end position="238"/>
    </location>
</feature>
<keyword evidence="6 7" id="KW-0472">Membrane</keyword>
<feature type="transmembrane region" description="Helical" evidence="7">
    <location>
        <begin position="6"/>
        <end position="25"/>
    </location>
</feature>
<name>A0A5C5XQ55_9PLAN</name>
<protein>
    <submittedName>
        <fullName evidence="9">Glutathione-regulated potassium-efflux system protein KefC</fullName>
    </submittedName>
</protein>
<feature type="transmembrane region" description="Helical" evidence="7">
    <location>
        <begin position="32"/>
        <end position="51"/>
    </location>
</feature>
<evidence type="ECO:0000256" key="4">
    <source>
        <dbReference type="ARBA" id="ARBA00022692"/>
    </source>
</evidence>
<keyword evidence="3" id="KW-0813">Transport</keyword>
<comment type="caution">
    <text evidence="9">The sequence shown here is derived from an EMBL/GenBank/DDBJ whole genome shotgun (WGS) entry which is preliminary data.</text>
</comment>
<feature type="transmembrane region" description="Helical" evidence="7">
    <location>
        <begin position="328"/>
        <end position="348"/>
    </location>
</feature>
<dbReference type="Gene3D" id="3.40.50.720">
    <property type="entry name" value="NAD(P)-binding Rossmann-like Domain"/>
    <property type="match status" value="1"/>
</dbReference>
<organism evidence="9 10">
    <name type="scientific">Rubinisphaera italica</name>
    <dbReference type="NCBI Taxonomy" id="2527969"/>
    <lineage>
        <taxon>Bacteria</taxon>
        <taxon>Pseudomonadati</taxon>
        <taxon>Planctomycetota</taxon>
        <taxon>Planctomycetia</taxon>
        <taxon>Planctomycetales</taxon>
        <taxon>Planctomycetaceae</taxon>
        <taxon>Rubinisphaera</taxon>
    </lineage>
</organism>
<dbReference type="Proteomes" id="UP000316095">
    <property type="component" value="Unassembled WGS sequence"/>
</dbReference>
<dbReference type="Pfam" id="PF02254">
    <property type="entry name" value="TrkA_N"/>
    <property type="match status" value="1"/>
</dbReference>
<accession>A0A5C5XQ55</accession>
<feature type="transmembrane region" description="Helical" evidence="7">
    <location>
        <begin position="244"/>
        <end position="261"/>
    </location>
</feature>
<feature type="transmembrane region" description="Helical" evidence="7">
    <location>
        <begin position="149"/>
        <end position="172"/>
    </location>
</feature>
<evidence type="ECO:0000313" key="10">
    <source>
        <dbReference type="Proteomes" id="UP000316095"/>
    </source>
</evidence>
<dbReference type="RefSeq" id="WP_146506244.1">
    <property type="nucleotide sequence ID" value="NZ_SJPG01000001.1"/>
</dbReference>
<dbReference type="InterPro" id="IPR038770">
    <property type="entry name" value="Na+/solute_symporter_sf"/>
</dbReference>
<evidence type="ECO:0000256" key="6">
    <source>
        <dbReference type="ARBA" id="ARBA00023136"/>
    </source>
</evidence>
<feature type="transmembrane region" description="Helical" evidence="7">
    <location>
        <begin position="184"/>
        <end position="209"/>
    </location>
</feature>
<feature type="domain" description="RCK N-terminal" evidence="8">
    <location>
        <begin position="409"/>
        <end position="525"/>
    </location>
</feature>
<comment type="similarity">
    <text evidence="2">Belongs to the monovalent cation:proton antiporter 2 (CPA2) transporter (TC 2.A.37) family.</text>
</comment>
<dbReference type="PANTHER" id="PTHR42751">
    <property type="entry name" value="SODIUM/HYDROGEN EXCHANGER FAMILY/TRKA DOMAIN PROTEIN"/>
    <property type="match status" value="1"/>
</dbReference>
<feature type="transmembrane region" description="Helical" evidence="7">
    <location>
        <begin position="57"/>
        <end position="77"/>
    </location>
</feature>
<dbReference type="SUPFAM" id="SSF51735">
    <property type="entry name" value="NAD(P)-binding Rossmann-fold domains"/>
    <property type="match status" value="1"/>
</dbReference>
<dbReference type="GO" id="GO:1902600">
    <property type="term" value="P:proton transmembrane transport"/>
    <property type="evidence" value="ECO:0007669"/>
    <property type="project" value="InterPro"/>
</dbReference>
<dbReference type="InterPro" id="IPR006153">
    <property type="entry name" value="Cation/H_exchanger_TM"/>
</dbReference>
<dbReference type="InterPro" id="IPR036291">
    <property type="entry name" value="NAD(P)-bd_dom_sf"/>
</dbReference>
<evidence type="ECO:0000313" key="9">
    <source>
        <dbReference type="EMBL" id="TWT64543.1"/>
    </source>
</evidence>
<dbReference type="AlphaFoldDB" id="A0A5C5XQ55"/>
<feature type="transmembrane region" description="Helical" evidence="7">
    <location>
        <begin position="296"/>
        <end position="321"/>
    </location>
</feature>
<dbReference type="Pfam" id="PF00999">
    <property type="entry name" value="Na_H_Exchanger"/>
    <property type="match status" value="1"/>
</dbReference>
<feature type="transmembrane region" description="Helical" evidence="7">
    <location>
        <begin position="360"/>
        <end position="379"/>
    </location>
</feature>
<evidence type="ECO:0000256" key="2">
    <source>
        <dbReference type="ARBA" id="ARBA00005551"/>
    </source>
</evidence>